<proteinExistence type="predicted"/>
<name>A0ABS8V360_DATST</name>
<keyword evidence="2" id="KW-1185">Reference proteome</keyword>
<sequence>VLLWVFMRKTRKLSTGVQELHHNLFHLKSTRWFRSTDTRANFIREWDCHLDIEGQLSSIYVTIAQAPNTAPPILDHVLAYKNQLVAASVAAKLKLSTLVDGLQDLKPDYGLWNLYSLPKMKLQLHSLSGDAITHPKYYHV</sequence>
<organism evidence="1 2">
    <name type="scientific">Datura stramonium</name>
    <name type="common">Jimsonweed</name>
    <name type="synonym">Common thornapple</name>
    <dbReference type="NCBI Taxonomy" id="4076"/>
    <lineage>
        <taxon>Eukaryota</taxon>
        <taxon>Viridiplantae</taxon>
        <taxon>Streptophyta</taxon>
        <taxon>Embryophyta</taxon>
        <taxon>Tracheophyta</taxon>
        <taxon>Spermatophyta</taxon>
        <taxon>Magnoliopsida</taxon>
        <taxon>eudicotyledons</taxon>
        <taxon>Gunneridae</taxon>
        <taxon>Pentapetalae</taxon>
        <taxon>asterids</taxon>
        <taxon>lamiids</taxon>
        <taxon>Solanales</taxon>
        <taxon>Solanaceae</taxon>
        <taxon>Solanoideae</taxon>
        <taxon>Datureae</taxon>
        <taxon>Datura</taxon>
    </lineage>
</organism>
<accession>A0ABS8V360</accession>
<dbReference type="Proteomes" id="UP000823775">
    <property type="component" value="Unassembled WGS sequence"/>
</dbReference>
<comment type="caution">
    <text evidence="1">The sequence shown here is derived from an EMBL/GenBank/DDBJ whole genome shotgun (WGS) entry which is preliminary data.</text>
</comment>
<dbReference type="EMBL" id="JACEIK010003395">
    <property type="protein sequence ID" value="MCD9641585.1"/>
    <property type="molecule type" value="Genomic_DNA"/>
</dbReference>
<reference evidence="1 2" key="1">
    <citation type="journal article" date="2021" name="BMC Genomics">
        <title>Datura genome reveals duplications of psychoactive alkaloid biosynthetic genes and high mutation rate following tissue culture.</title>
        <authorList>
            <person name="Rajewski A."/>
            <person name="Carter-House D."/>
            <person name="Stajich J."/>
            <person name="Litt A."/>
        </authorList>
    </citation>
    <scope>NUCLEOTIDE SEQUENCE [LARGE SCALE GENOMIC DNA]</scope>
    <source>
        <strain evidence="1">AR-01</strain>
    </source>
</reference>
<evidence type="ECO:0000313" key="2">
    <source>
        <dbReference type="Proteomes" id="UP000823775"/>
    </source>
</evidence>
<gene>
    <name evidence="1" type="ORF">HAX54_027813</name>
</gene>
<feature type="non-terminal residue" evidence="1">
    <location>
        <position position="1"/>
    </location>
</feature>
<evidence type="ECO:0000313" key="1">
    <source>
        <dbReference type="EMBL" id="MCD9641585.1"/>
    </source>
</evidence>
<protein>
    <submittedName>
        <fullName evidence="1">Uncharacterized protein</fullName>
    </submittedName>
</protein>